<dbReference type="HOGENOM" id="CLU_038686_3_0_0"/>
<dbReference type="AlphaFoldDB" id="D4H7Y7"/>
<dbReference type="GO" id="GO:0006260">
    <property type="term" value="P:DNA replication"/>
    <property type="evidence" value="ECO:0007669"/>
    <property type="project" value="UniProtKB-UniRule"/>
</dbReference>
<dbReference type="eggNOG" id="COG1354">
    <property type="taxonomic scope" value="Bacteria"/>
</dbReference>
<comment type="function">
    <text evidence="2">Participates in chromosomal partition during cell division. May act via the formation of a condensin-like complex containing Smc and ScpB that pull DNA away from mid-cell into both cell halves.</text>
</comment>
<dbReference type="InterPro" id="IPR003768">
    <property type="entry name" value="ScpA"/>
</dbReference>
<dbReference type="Gene3D" id="6.10.250.2410">
    <property type="match status" value="1"/>
</dbReference>
<name>D4H7Y7_DENA2</name>
<evidence type="ECO:0000256" key="2">
    <source>
        <dbReference type="HAMAP-Rule" id="MF_01805"/>
    </source>
</evidence>
<dbReference type="Pfam" id="PF02616">
    <property type="entry name" value="SMC_ScpA"/>
    <property type="match status" value="1"/>
</dbReference>
<reference evidence="3 4" key="1">
    <citation type="journal article" date="2010" name="Stand. Genomic Sci.">
        <title>Complete genome sequence of Denitrovibrio acetiphilus type strain (N2460).</title>
        <authorList>
            <person name="Kiss H."/>
            <person name="Lang E."/>
            <person name="Lapidus A."/>
            <person name="Copeland A."/>
            <person name="Nolan M."/>
            <person name="Glavina Del Rio T."/>
            <person name="Chen F."/>
            <person name="Lucas S."/>
            <person name="Tice H."/>
            <person name="Cheng J.F."/>
            <person name="Han C."/>
            <person name="Goodwin L."/>
            <person name="Pitluck S."/>
            <person name="Liolios K."/>
            <person name="Pati A."/>
            <person name="Ivanova N."/>
            <person name="Mavromatis K."/>
            <person name="Chen A."/>
            <person name="Palaniappan K."/>
            <person name="Land M."/>
            <person name="Hauser L."/>
            <person name="Chang Y.J."/>
            <person name="Jeffries C.D."/>
            <person name="Detter J.C."/>
            <person name="Brettin T."/>
            <person name="Spring S."/>
            <person name="Rohde M."/>
            <person name="Goker M."/>
            <person name="Woyke T."/>
            <person name="Bristow J."/>
            <person name="Eisen J.A."/>
            <person name="Markowitz V."/>
            <person name="Hugenholtz P."/>
            <person name="Kyrpides N.C."/>
            <person name="Klenk H.P."/>
        </authorList>
    </citation>
    <scope>NUCLEOTIDE SEQUENCE [LARGE SCALE GENOMIC DNA]</scope>
    <source>
        <strain evidence="4">DSM 12809 / NBRC 114555 / N2460</strain>
    </source>
</reference>
<dbReference type="OrthoDB" id="9811016at2"/>
<comment type="subunit">
    <text evidence="2">Component of a cohesin-like complex composed of ScpA, ScpB and the Smc homodimer, in which ScpA and ScpB bind to the head domain of Smc. The presence of the three proteins is required for the association of the complex with DNA.</text>
</comment>
<accession>D4H7Y7</accession>
<dbReference type="RefSeq" id="WP_013010658.1">
    <property type="nucleotide sequence ID" value="NC_013943.1"/>
</dbReference>
<dbReference type="HAMAP" id="MF_01805">
    <property type="entry name" value="ScpA"/>
    <property type="match status" value="1"/>
</dbReference>
<dbReference type="InParanoid" id="D4H7Y7"/>
<dbReference type="GO" id="GO:0005737">
    <property type="term" value="C:cytoplasm"/>
    <property type="evidence" value="ECO:0007669"/>
    <property type="project" value="UniProtKB-SubCell"/>
</dbReference>
<evidence type="ECO:0000313" key="4">
    <source>
        <dbReference type="Proteomes" id="UP000002012"/>
    </source>
</evidence>
<dbReference type="PANTHER" id="PTHR33969">
    <property type="entry name" value="SEGREGATION AND CONDENSATION PROTEIN A"/>
    <property type="match status" value="1"/>
</dbReference>
<keyword evidence="2" id="KW-0159">Chromosome partition</keyword>
<dbReference type="PANTHER" id="PTHR33969:SF2">
    <property type="entry name" value="SEGREGATION AND CONDENSATION PROTEIN A"/>
    <property type="match status" value="1"/>
</dbReference>
<comment type="subcellular location">
    <subcellularLocation>
        <location evidence="2">Cytoplasm</location>
    </subcellularLocation>
    <text evidence="2">Associated with two foci at the outer edges of the nucleoid region in young cells, and at four foci within both cell halves in older cells.</text>
</comment>
<gene>
    <name evidence="2" type="primary">scpA</name>
    <name evidence="3" type="ordered locus">Dacet_1364</name>
</gene>
<dbReference type="STRING" id="522772.Dacet_1364"/>
<comment type="similarity">
    <text evidence="2">Belongs to the ScpA family.</text>
</comment>
<organism evidence="3 4">
    <name type="scientific">Denitrovibrio acetiphilus (strain DSM 12809 / NBRC 114555 / N2460)</name>
    <dbReference type="NCBI Taxonomy" id="522772"/>
    <lineage>
        <taxon>Bacteria</taxon>
        <taxon>Pseudomonadati</taxon>
        <taxon>Deferribacterota</taxon>
        <taxon>Deferribacteres</taxon>
        <taxon>Deferribacterales</taxon>
        <taxon>Geovibrionaceae</taxon>
        <taxon>Denitrovibrio</taxon>
    </lineage>
</organism>
<dbReference type="InterPro" id="IPR023093">
    <property type="entry name" value="ScpA-like_C"/>
</dbReference>
<sequence>MSRLLDVRLENFEGPLDLLIHLIYKNELNIYDIPIAFIAEQFVVAVNEMEKLDIEVAAEFINMASYLIYLKSRMLLPKDIYAEEEMDPEEEKFLLTQRLVEYSFYKDVAENLRVLEVEAGKQLMRSSTIYIPKEQMQTEDPYSIANAFFSLLEKSNVKPMKMKKDIVDVTDVIEKIKEIVFEKNKLFWTDIVKTCVNKREVVISLLAVLELMRLKFIEAMQAETFGEIVIEKCAAAAEDANG</sequence>
<evidence type="ECO:0000313" key="3">
    <source>
        <dbReference type="EMBL" id="ADD68136.1"/>
    </source>
</evidence>
<dbReference type="GO" id="GO:0051301">
    <property type="term" value="P:cell division"/>
    <property type="evidence" value="ECO:0007669"/>
    <property type="project" value="UniProtKB-KW"/>
</dbReference>
<keyword evidence="4" id="KW-1185">Reference proteome</keyword>
<keyword evidence="2" id="KW-0963">Cytoplasm</keyword>
<dbReference type="EMBL" id="CP001968">
    <property type="protein sequence ID" value="ADD68136.1"/>
    <property type="molecule type" value="Genomic_DNA"/>
</dbReference>
<dbReference type="PaxDb" id="522772-Dacet_1364"/>
<dbReference type="Gene3D" id="1.10.10.580">
    <property type="entry name" value="Structural maintenance of chromosome 1. Chain E"/>
    <property type="match status" value="1"/>
</dbReference>
<proteinExistence type="inferred from homology"/>
<dbReference type="KEGG" id="dap:Dacet_1364"/>
<dbReference type="Proteomes" id="UP000002012">
    <property type="component" value="Chromosome"/>
</dbReference>
<dbReference type="GO" id="GO:0007059">
    <property type="term" value="P:chromosome segregation"/>
    <property type="evidence" value="ECO:0007669"/>
    <property type="project" value="UniProtKB-UniRule"/>
</dbReference>
<keyword evidence="2" id="KW-0131">Cell cycle</keyword>
<evidence type="ECO:0000256" key="1">
    <source>
        <dbReference type="ARBA" id="ARBA00044777"/>
    </source>
</evidence>
<protein>
    <recommendedName>
        <fullName evidence="1 2">Segregation and condensation protein A</fullName>
    </recommendedName>
</protein>
<keyword evidence="2" id="KW-0132">Cell division</keyword>